<proteinExistence type="predicted"/>
<name>A0ABN2NAB3_9PSEU</name>
<dbReference type="EMBL" id="BAAAQK010000016">
    <property type="protein sequence ID" value="GAA1858116.1"/>
    <property type="molecule type" value="Genomic_DNA"/>
</dbReference>
<evidence type="ECO:0000259" key="3">
    <source>
        <dbReference type="Pfam" id="PF00296"/>
    </source>
</evidence>
<dbReference type="PANTHER" id="PTHR30137">
    <property type="entry name" value="LUCIFERASE-LIKE MONOOXYGENASE"/>
    <property type="match status" value="1"/>
</dbReference>
<evidence type="ECO:0000256" key="2">
    <source>
        <dbReference type="ARBA" id="ARBA00023033"/>
    </source>
</evidence>
<comment type="caution">
    <text evidence="4">The sequence shown here is derived from an EMBL/GenBank/DDBJ whole genome shotgun (WGS) entry which is preliminary data.</text>
</comment>
<keyword evidence="2" id="KW-0503">Monooxygenase</keyword>
<dbReference type="InterPro" id="IPR011251">
    <property type="entry name" value="Luciferase-like_dom"/>
</dbReference>
<reference evidence="4 5" key="1">
    <citation type="journal article" date="2019" name="Int. J. Syst. Evol. Microbiol.">
        <title>The Global Catalogue of Microorganisms (GCM) 10K type strain sequencing project: providing services to taxonomists for standard genome sequencing and annotation.</title>
        <authorList>
            <consortium name="The Broad Institute Genomics Platform"/>
            <consortium name="The Broad Institute Genome Sequencing Center for Infectious Disease"/>
            <person name="Wu L."/>
            <person name="Ma J."/>
        </authorList>
    </citation>
    <scope>NUCLEOTIDE SEQUENCE [LARGE SCALE GENOMIC DNA]</scope>
    <source>
        <strain evidence="4 5">JCM 16009</strain>
    </source>
</reference>
<accession>A0ABN2NAB3</accession>
<dbReference type="Proteomes" id="UP001500449">
    <property type="component" value="Unassembled WGS sequence"/>
</dbReference>
<organism evidence="4 5">
    <name type="scientific">Pseudonocardia ailaonensis</name>
    <dbReference type="NCBI Taxonomy" id="367279"/>
    <lineage>
        <taxon>Bacteria</taxon>
        <taxon>Bacillati</taxon>
        <taxon>Actinomycetota</taxon>
        <taxon>Actinomycetes</taxon>
        <taxon>Pseudonocardiales</taxon>
        <taxon>Pseudonocardiaceae</taxon>
        <taxon>Pseudonocardia</taxon>
    </lineage>
</organism>
<dbReference type="InterPro" id="IPR050766">
    <property type="entry name" value="Bact_Lucif_Oxidored"/>
</dbReference>
<protein>
    <submittedName>
        <fullName evidence="4">LLM class flavin-dependent oxidoreductase</fullName>
    </submittedName>
</protein>
<dbReference type="Gene3D" id="3.20.20.30">
    <property type="entry name" value="Luciferase-like domain"/>
    <property type="match status" value="1"/>
</dbReference>
<evidence type="ECO:0000313" key="5">
    <source>
        <dbReference type="Proteomes" id="UP001500449"/>
    </source>
</evidence>
<dbReference type="PANTHER" id="PTHR30137:SF8">
    <property type="entry name" value="BLR5498 PROTEIN"/>
    <property type="match status" value="1"/>
</dbReference>
<feature type="domain" description="Luciferase-like" evidence="3">
    <location>
        <begin position="1"/>
        <end position="320"/>
    </location>
</feature>
<evidence type="ECO:0000256" key="1">
    <source>
        <dbReference type="ARBA" id="ARBA00023002"/>
    </source>
</evidence>
<dbReference type="Pfam" id="PF00296">
    <property type="entry name" value="Bac_luciferase"/>
    <property type="match status" value="1"/>
</dbReference>
<keyword evidence="5" id="KW-1185">Reference proteome</keyword>
<gene>
    <name evidence="4" type="ORF">GCM10009836_42870</name>
</gene>
<dbReference type="SUPFAM" id="SSF51679">
    <property type="entry name" value="Bacterial luciferase-like"/>
    <property type="match status" value="1"/>
</dbReference>
<dbReference type="RefSeq" id="WP_344419834.1">
    <property type="nucleotide sequence ID" value="NZ_BAAAQK010000016.1"/>
</dbReference>
<keyword evidence="1" id="KW-0560">Oxidoreductase</keyword>
<dbReference type="InterPro" id="IPR036661">
    <property type="entry name" value="Luciferase-like_sf"/>
</dbReference>
<sequence>MKFGILDVGHWHESETSEEVYRAVVDHAQLAEELGFEAIWLGEHHFSRHGIYGNTLTLASHIAGKTDRLRIGTAVVILPLHHPLRVAEEAAMVDVLSGGRLDLGVGAGYQWREFNGLGVDIKESRERFIESLEILTTAWSSDALSFQGKFRSWDAEDELIIHPKPRQSPDLPVYVAVSASPRSLELAASHNLRILVGGPTDIMGIAPQVIERWRQAMTNHGNDPSGKVLPCAKGIYVAETDEQAAADIAAIDQLWDVKLLSQIGSPLSPAGEVPPGYESWAMRVKDREKRVTDNTTGTAALVGSPETVAHRIKELEEMGLEYIFGSFGLPGMPEEKKRRSIELFGREIIPQFS</sequence>
<evidence type="ECO:0000313" key="4">
    <source>
        <dbReference type="EMBL" id="GAA1858116.1"/>
    </source>
</evidence>